<dbReference type="GO" id="GO:0003677">
    <property type="term" value="F:DNA binding"/>
    <property type="evidence" value="ECO:0007669"/>
    <property type="project" value="UniProtKB-UniRule"/>
</dbReference>
<comment type="function">
    <text evidence="3">Acts both as a biotin--[acetyl-CoA-carboxylase] ligase and a repressor.</text>
</comment>
<dbReference type="GO" id="GO:0009249">
    <property type="term" value="P:protein lipoylation"/>
    <property type="evidence" value="ECO:0007669"/>
    <property type="project" value="UniProtKB-ARBA"/>
</dbReference>
<dbReference type="Proteomes" id="UP000886804">
    <property type="component" value="Unassembled WGS sequence"/>
</dbReference>
<dbReference type="PROSITE" id="PS51733">
    <property type="entry name" value="BPL_LPL_CATALYTIC"/>
    <property type="match status" value="1"/>
</dbReference>
<evidence type="ECO:0000313" key="6">
    <source>
        <dbReference type="Proteomes" id="UP000886804"/>
    </source>
</evidence>
<feature type="binding site" evidence="3">
    <location>
        <position position="188"/>
    </location>
    <ligand>
        <name>biotin</name>
        <dbReference type="ChEBI" id="CHEBI:57586"/>
    </ligand>
</feature>
<organism evidence="5 6">
    <name type="scientific">Candidatus Enterocloster faecavium</name>
    <dbReference type="NCBI Taxonomy" id="2838560"/>
    <lineage>
        <taxon>Bacteria</taxon>
        <taxon>Bacillati</taxon>
        <taxon>Bacillota</taxon>
        <taxon>Clostridia</taxon>
        <taxon>Lachnospirales</taxon>
        <taxon>Lachnospiraceae</taxon>
        <taxon>Enterocloster</taxon>
    </lineage>
</organism>
<dbReference type="Gene3D" id="1.10.10.10">
    <property type="entry name" value="Winged helix-like DNA-binding domain superfamily/Winged helix DNA-binding domain"/>
    <property type="match status" value="1"/>
</dbReference>
<dbReference type="Gene3D" id="3.30.930.10">
    <property type="entry name" value="Bira Bifunctional Protein, Domain 2"/>
    <property type="match status" value="1"/>
</dbReference>
<keyword evidence="3" id="KW-0238">DNA-binding</keyword>
<dbReference type="Pfam" id="PF03099">
    <property type="entry name" value="BPL_LplA_LipB"/>
    <property type="match status" value="1"/>
</dbReference>
<comment type="catalytic activity">
    <reaction evidence="3">
        <text>biotin + L-lysyl-[protein] + ATP = N(6)-biotinyl-L-lysyl-[protein] + AMP + diphosphate + H(+)</text>
        <dbReference type="Rhea" id="RHEA:11756"/>
        <dbReference type="Rhea" id="RHEA-COMP:9752"/>
        <dbReference type="Rhea" id="RHEA-COMP:10505"/>
        <dbReference type="ChEBI" id="CHEBI:15378"/>
        <dbReference type="ChEBI" id="CHEBI:29969"/>
        <dbReference type="ChEBI" id="CHEBI:30616"/>
        <dbReference type="ChEBI" id="CHEBI:33019"/>
        <dbReference type="ChEBI" id="CHEBI:57586"/>
        <dbReference type="ChEBI" id="CHEBI:83144"/>
        <dbReference type="ChEBI" id="CHEBI:456215"/>
        <dbReference type="EC" id="6.3.4.15"/>
    </reaction>
</comment>
<sequence>MGTKERLLEFFERNRGRYFSGEELAGQLSVSRTAVWKGVNSLRKEGYQIDAVQNKGYCLSAHTDILSAQGIRGYLSPECRDLRLEVLQTVDSTNGWVRGKAEAGEPEGYVVVAASQEKGKGRVGRSFFSPADTGVYMSILLRPEGLSPGEASKITTMAAVAVCQAIEALSGRQAQIKWVNDIYMDGKKVSGILTEASVGLEDGLLDYGILGIGMNVYIPADGFPDELSGKAGAIFESPQDDGKNRLAAEVLNRFMKACRTKESSAYVEEYRKRCLVLGREILVLGKGEARKARALDVDEDCRLVVQYGDGRMERLSSGEIQIRI</sequence>
<gene>
    <name evidence="3" type="primary">birA</name>
    <name evidence="5" type="ORF">H9716_00695</name>
</gene>
<reference evidence="5" key="1">
    <citation type="journal article" date="2021" name="PeerJ">
        <title>Extensive microbial diversity within the chicken gut microbiome revealed by metagenomics and culture.</title>
        <authorList>
            <person name="Gilroy R."/>
            <person name="Ravi A."/>
            <person name="Getino M."/>
            <person name="Pursley I."/>
            <person name="Horton D.L."/>
            <person name="Alikhan N.F."/>
            <person name="Baker D."/>
            <person name="Gharbi K."/>
            <person name="Hall N."/>
            <person name="Watson M."/>
            <person name="Adriaenssens E.M."/>
            <person name="Foster-Nyarko E."/>
            <person name="Jarju S."/>
            <person name="Secka A."/>
            <person name="Antonio M."/>
            <person name="Oren A."/>
            <person name="Chaudhuri R.R."/>
            <person name="La Ragione R."/>
            <person name="Hildebrand F."/>
            <person name="Pallen M.J."/>
        </authorList>
    </citation>
    <scope>NUCLEOTIDE SEQUENCE</scope>
    <source>
        <strain evidence="5">CHK188-4685</strain>
    </source>
</reference>
<accession>A0A9D2L5H9</accession>
<dbReference type="Gene3D" id="2.30.30.100">
    <property type="match status" value="1"/>
</dbReference>
<dbReference type="NCBIfam" id="TIGR00121">
    <property type="entry name" value="birA_ligase"/>
    <property type="match status" value="1"/>
</dbReference>
<dbReference type="EMBL" id="DWYS01000009">
    <property type="protein sequence ID" value="HJB06372.1"/>
    <property type="molecule type" value="Genomic_DNA"/>
</dbReference>
<dbReference type="InterPro" id="IPR030855">
    <property type="entry name" value="Bifunct_BirA"/>
</dbReference>
<dbReference type="GO" id="GO:0006355">
    <property type="term" value="P:regulation of DNA-templated transcription"/>
    <property type="evidence" value="ECO:0007669"/>
    <property type="project" value="UniProtKB-UniRule"/>
</dbReference>
<keyword evidence="3" id="KW-0067">ATP-binding</keyword>
<dbReference type="SUPFAM" id="SSF55681">
    <property type="entry name" value="Class II aaRS and biotin synthetases"/>
    <property type="match status" value="1"/>
</dbReference>
<dbReference type="SUPFAM" id="SSF46785">
    <property type="entry name" value="Winged helix' DNA-binding domain"/>
    <property type="match status" value="1"/>
</dbReference>
<dbReference type="InterPro" id="IPR004408">
    <property type="entry name" value="Biotin_CoA_COase_ligase"/>
</dbReference>
<dbReference type="HAMAP" id="MF_00978">
    <property type="entry name" value="Bifunct_BirA"/>
    <property type="match status" value="1"/>
</dbReference>
<keyword evidence="3" id="KW-0547">Nucleotide-binding</keyword>
<proteinExistence type="inferred from homology"/>
<evidence type="ECO:0000259" key="4">
    <source>
        <dbReference type="PROSITE" id="PS51733"/>
    </source>
</evidence>
<dbReference type="GO" id="GO:0005524">
    <property type="term" value="F:ATP binding"/>
    <property type="evidence" value="ECO:0007669"/>
    <property type="project" value="UniProtKB-UniRule"/>
</dbReference>
<dbReference type="EC" id="6.3.4.15" evidence="3"/>
<feature type="binding site" evidence="3">
    <location>
        <begin position="92"/>
        <end position="94"/>
    </location>
    <ligand>
        <name>biotin</name>
        <dbReference type="ChEBI" id="CHEBI:57586"/>
    </ligand>
</feature>
<comment type="caution">
    <text evidence="5">The sequence shown here is derived from an EMBL/GenBank/DDBJ whole genome shotgun (WGS) entry which is preliminary data.</text>
</comment>
<name>A0A9D2L5H9_9FIRM</name>
<dbReference type="PANTHER" id="PTHR12835:SF5">
    <property type="entry name" value="BIOTIN--PROTEIN LIGASE"/>
    <property type="match status" value="1"/>
</dbReference>
<dbReference type="CDD" id="cd16442">
    <property type="entry name" value="BPL"/>
    <property type="match status" value="1"/>
</dbReference>
<dbReference type="PANTHER" id="PTHR12835">
    <property type="entry name" value="BIOTIN PROTEIN LIGASE"/>
    <property type="match status" value="1"/>
</dbReference>
<evidence type="ECO:0000256" key="2">
    <source>
        <dbReference type="ARBA" id="ARBA00023267"/>
    </source>
</evidence>
<keyword evidence="1 3" id="KW-0436">Ligase</keyword>
<keyword evidence="3" id="KW-0804">Transcription</keyword>
<protein>
    <recommendedName>
        <fullName evidence="3">Bifunctional ligase/repressor BirA</fullName>
    </recommendedName>
    <alternativeName>
        <fullName evidence="3">Biotin--[acetyl-CoA-carboxylase] ligase</fullName>
        <ecNumber evidence="3">6.3.4.15</ecNumber>
    </alternativeName>
    <alternativeName>
        <fullName evidence="3">Biotin--protein ligase</fullName>
    </alternativeName>
    <alternativeName>
        <fullName evidence="3">Biotin-[acetyl-CoA carboxylase] synthetase</fullName>
    </alternativeName>
</protein>
<evidence type="ECO:0000256" key="1">
    <source>
        <dbReference type="ARBA" id="ARBA00022598"/>
    </source>
</evidence>
<feature type="DNA-binding region" description="H-T-H motif" evidence="3">
    <location>
        <begin position="21"/>
        <end position="40"/>
    </location>
</feature>
<comment type="caution">
    <text evidence="3">Lacks conserved residue(s) required for the propagation of feature annotation.</text>
</comment>
<dbReference type="InterPro" id="IPR003142">
    <property type="entry name" value="BPL_C"/>
</dbReference>
<feature type="domain" description="BPL/LPL catalytic" evidence="4">
    <location>
        <begin position="65"/>
        <end position="266"/>
    </location>
</feature>
<evidence type="ECO:0000313" key="5">
    <source>
        <dbReference type="EMBL" id="HJB06372.1"/>
    </source>
</evidence>
<keyword evidence="2 3" id="KW-0092">Biotin</keyword>
<keyword evidence="3" id="KW-0678">Repressor</keyword>
<dbReference type="Pfam" id="PF08279">
    <property type="entry name" value="HTH_11"/>
    <property type="match status" value="1"/>
</dbReference>
<dbReference type="AlphaFoldDB" id="A0A9D2L5H9"/>
<dbReference type="GO" id="GO:0016740">
    <property type="term" value="F:transferase activity"/>
    <property type="evidence" value="ECO:0007669"/>
    <property type="project" value="UniProtKB-ARBA"/>
</dbReference>
<dbReference type="GO" id="GO:0004077">
    <property type="term" value="F:biotin--[biotin carboxyl-carrier protein] ligase activity"/>
    <property type="evidence" value="ECO:0007669"/>
    <property type="project" value="UniProtKB-UniRule"/>
</dbReference>
<dbReference type="InterPro" id="IPR036390">
    <property type="entry name" value="WH_DNA-bd_sf"/>
</dbReference>
<evidence type="ECO:0000256" key="3">
    <source>
        <dbReference type="HAMAP-Rule" id="MF_00978"/>
    </source>
</evidence>
<keyword evidence="3" id="KW-0805">Transcription regulation</keyword>
<dbReference type="Pfam" id="PF02237">
    <property type="entry name" value="BPL_C"/>
    <property type="match status" value="1"/>
</dbReference>
<feature type="binding site" evidence="3">
    <location>
        <position position="116"/>
    </location>
    <ligand>
        <name>biotin</name>
        <dbReference type="ChEBI" id="CHEBI:57586"/>
    </ligand>
</feature>
<dbReference type="InterPro" id="IPR004143">
    <property type="entry name" value="BPL_LPL_catalytic"/>
</dbReference>
<dbReference type="InterPro" id="IPR045864">
    <property type="entry name" value="aa-tRNA-synth_II/BPL/LPL"/>
</dbReference>
<dbReference type="InterPro" id="IPR013196">
    <property type="entry name" value="HTH_11"/>
</dbReference>
<reference evidence="5" key="2">
    <citation type="submission" date="2021-04" db="EMBL/GenBank/DDBJ databases">
        <authorList>
            <person name="Gilroy R."/>
        </authorList>
    </citation>
    <scope>NUCLEOTIDE SEQUENCE</scope>
    <source>
        <strain evidence="5">CHK188-4685</strain>
    </source>
</reference>
<dbReference type="InterPro" id="IPR036388">
    <property type="entry name" value="WH-like_DNA-bd_sf"/>
</dbReference>
<comment type="similarity">
    <text evidence="3">Belongs to the biotin--protein ligase family.</text>
</comment>
<dbReference type="GO" id="GO:0005737">
    <property type="term" value="C:cytoplasm"/>
    <property type="evidence" value="ECO:0007669"/>
    <property type="project" value="TreeGrafter"/>
</dbReference>